<gene>
    <name evidence="1" type="ORF">PGLA1383_LOCUS54582</name>
</gene>
<protein>
    <submittedName>
        <fullName evidence="1">Uncharacterized protein</fullName>
    </submittedName>
</protein>
<evidence type="ECO:0000313" key="2">
    <source>
        <dbReference type="Proteomes" id="UP000654075"/>
    </source>
</evidence>
<keyword evidence="2" id="KW-1185">Reference proteome</keyword>
<dbReference type="AlphaFoldDB" id="A0A813HN20"/>
<sequence>MLNPVNMLSAPLRGYILQTACHMAKCCARGLWREVFQWFEKHGYETQQMFNHRGNKEDNTRHHLTVSCCLVVGHVPLNSETDQDLTNNGRALTLPLQAHIHIRPYLVAEFHKRARATAVVPYSLRKQHSQDPVITEAATIFSMPGHLGQQKSYEIEPRV</sequence>
<evidence type="ECO:0000313" key="1">
    <source>
        <dbReference type="EMBL" id="CAE8639552.1"/>
    </source>
</evidence>
<dbReference type="EMBL" id="CAJNNV010032298">
    <property type="protein sequence ID" value="CAE8639552.1"/>
    <property type="molecule type" value="Genomic_DNA"/>
</dbReference>
<proteinExistence type="predicted"/>
<accession>A0A813HN20</accession>
<reference evidence="1" key="1">
    <citation type="submission" date="2021-02" db="EMBL/GenBank/DDBJ databases">
        <authorList>
            <person name="Dougan E. K."/>
            <person name="Rhodes N."/>
            <person name="Thang M."/>
            <person name="Chan C."/>
        </authorList>
    </citation>
    <scope>NUCLEOTIDE SEQUENCE</scope>
</reference>
<name>A0A813HN20_POLGL</name>
<comment type="caution">
    <text evidence="1">The sequence shown here is derived from an EMBL/GenBank/DDBJ whole genome shotgun (WGS) entry which is preliminary data.</text>
</comment>
<dbReference type="Proteomes" id="UP000654075">
    <property type="component" value="Unassembled WGS sequence"/>
</dbReference>
<organism evidence="1 2">
    <name type="scientific">Polarella glacialis</name>
    <name type="common">Dinoflagellate</name>
    <dbReference type="NCBI Taxonomy" id="89957"/>
    <lineage>
        <taxon>Eukaryota</taxon>
        <taxon>Sar</taxon>
        <taxon>Alveolata</taxon>
        <taxon>Dinophyceae</taxon>
        <taxon>Suessiales</taxon>
        <taxon>Suessiaceae</taxon>
        <taxon>Polarella</taxon>
    </lineage>
</organism>